<comment type="catalytic activity">
    <reaction evidence="1">
        <text>alpha-D-glucose 6-phosphate = beta-D-glucose 6-phosphate</text>
        <dbReference type="Rhea" id="RHEA:16249"/>
        <dbReference type="ChEBI" id="CHEBI:58225"/>
        <dbReference type="ChEBI" id="CHEBI:58247"/>
        <dbReference type="EC" id="5.1.3.15"/>
    </reaction>
</comment>
<evidence type="ECO:0000256" key="1">
    <source>
        <dbReference type="ARBA" id="ARBA00001096"/>
    </source>
</evidence>
<dbReference type="InterPro" id="IPR008183">
    <property type="entry name" value="Aldose_1/G6P_1-epimerase"/>
</dbReference>
<dbReference type="AlphaFoldDB" id="A0AAX4PCV7"/>
<dbReference type="GO" id="GO:0047938">
    <property type="term" value="F:glucose-6-phosphate 1-epimerase activity"/>
    <property type="evidence" value="ECO:0007669"/>
    <property type="project" value="UniProtKB-EC"/>
</dbReference>
<evidence type="ECO:0000256" key="3">
    <source>
        <dbReference type="ARBA" id="ARBA00012083"/>
    </source>
</evidence>
<comment type="similarity">
    <text evidence="2">Belongs to the glucose-6-phosphate 1-epimerase family.</text>
</comment>
<protein>
    <recommendedName>
        <fullName evidence="3">glucose-6-phosphate 1-epimerase</fullName>
        <ecNumber evidence="3">5.1.3.15</ecNumber>
    </recommendedName>
</protein>
<dbReference type="SUPFAM" id="SSF74650">
    <property type="entry name" value="Galactose mutarotase-like"/>
    <property type="match status" value="1"/>
</dbReference>
<evidence type="ECO:0000256" key="2">
    <source>
        <dbReference type="ARBA" id="ARBA00005866"/>
    </source>
</evidence>
<dbReference type="GO" id="GO:0030246">
    <property type="term" value="F:carbohydrate binding"/>
    <property type="evidence" value="ECO:0007669"/>
    <property type="project" value="InterPro"/>
</dbReference>
<dbReference type="EMBL" id="CP151508">
    <property type="protein sequence ID" value="WZN63831.1"/>
    <property type="molecule type" value="Genomic_DNA"/>
</dbReference>
<dbReference type="EC" id="5.1.3.15" evidence="3"/>
<keyword evidence="4" id="KW-0413">Isomerase</keyword>
<evidence type="ECO:0000313" key="5">
    <source>
        <dbReference type="EMBL" id="WZN63831.1"/>
    </source>
</evidence>
<keyword evidence="6" id="KW-1185">Reference proteome</keyword>
<dbReference type="GO" id="GO:0005737">
    <property type="term" value="C:cytoplasm"/>
    <property type="evidence" value="ECO:0007669"/>
    <property type="project" value="TreeGrafter"/>
</dbReference>
<dbReference type="Proteomes" id="UP001472866">
    <property type="component" value="Chromosome 08"/>
</dbReference>
<dbReference type="Pfam" id="PF01263">
    <property type="entry name" value="Aldose_epim"/>
    <property type="match status" value="1"/>
</dbReference>
<gene>
    <name evidence="5" type="ORF">HKI87_08g53840</name>
</gene>
<dbReference type="PANTHER" id="PTHR11122:SF39">
    <property type="entry name" value="GLUCOSE-6-PHOSPHATE 1-EPIMERASE"/>
    <property type="match status" value="1"/>
</dbReference>
<reference evidence="5 6" key="1">
    <citation type="submission" date="2024-03" db="EMBL/GenBank/DDBJ databases">
        <title>Complete genome sequence of the green alga Chloropicon roscoffensis RCC1871.</title>
        <authorList>
            <person name="Lemieux C."/>
            <person name="Pombert J.-F."/>
            <person name="Otis C."/>
            <person name="Turmel M."/>
        </authorList>
    </citation>
    <scope>NUCLEOTIDE SEQUENCE [LARGE SCALE GENOMIC DNA]</scope>
    <source>
        <strain evidence="5 6">RCC1871</strain>
    </source>
</reference>
<sequence>MPSLSGAERIRMKGTIARPGAVWPAHPHRLARRSRAVASAIAPAARTRFGRRATRGRRRASTGAVAPSAGELQSSYGLKDSVAFESGEGGLTKIVLTHVCGSSAEIYLYGACVTSWKQASGDEVLYVRPDAKFDMSKAISGGIPLCFPQFGPGEMKQHGFARDSLWRVASTSADYNPDDRDPCVELVLEDSDETRACGFAGSFKVSYSITLHRETLQTDFRVINTGDAPFEFTAALHSYFEVAGVENASVSGLEGLAYLDKVPNPTDPKREPGSSEELRIAGETDRIYEDAPSEVVLKVGTGAGVQIQNENWSDCVVWNPWTSMEACYKEFVCVENAKTAQKVRVGPNESWRARADFAVVDLI</sequence>
<dbReference type="GO" id="GO:0005975">
    <property type="term" value="P:carbohydrate metabolic process"/>
    <property type="evidence" value="ECO:0007669"/>
    <property type="project" value="InterPro"/>
</dbReference>
<dbReference type="Gene3D" id="2.70.98.10">
    <property type="match status" value="1"/>
</dbReference>
<proteinExistence type="inferred from homology"/>
<organism evidence="5 6">
    <name type="scientific">Chloropicon roscoffensis</name>
    <dbReference type="NCBI Taxonomy" id="1461544"/>
    <lineage>
        <taxon>Eukaryota</taxon>
        <taxon>Viridiplantae</taxon>
        <taxon>Chlorophyta</taxon>
        <taxon>Chloropicophyceae</taxon>
        <taxon>Chloropicales</taxon>
        <taxon>Chloropicaceae</taxon>
        <taxon>Chloropicon</taxon>
    </lineage>
</organism>
<dbReference type="PANTHER" id="PTHR11122">
    <property type="entry name" value="APOSPORY-ASSOCIATED PROTEIN C-RELATED"/>
    <property type="match status" value="1"/>
</dbReference>
<accession>A0AAX4PCV7</accession>
<dbReference type="InterPro" id="IPR014718">
    <property type="entry name" value="GH-type_carb-bd"/>
</dbReference>
<evidence type="ECO:0000313" key="6">
    <source>
        <dbReference type="Proteomes" id="UP001472866"/>
    </source>
</evidence>
<evidence type="ECO:0000256" key="4">
    <source>
        <dbReference type="ARBA" id="ARBA00023235"/>
    </source>
</evidence>
<name>A0AAX4PCV7_9CHLO</name>
<dbReference type="CDD" id="cd09020">
    <property type="entry name" value="D-hex-6-P-epi_like"/>
    <property type="match status" value="1"/>
</dbReference>
<dbReference type="InterPro" id="IPR025532">
    <property type="entry name" value="G6P_1-epimerase"/>
</dbReference>
<dbReference type="InterPro" id="IPR011013">
    <property type="entry name" value="Gal_mutarotase_sf_dom"/>
</dbReference>